<dbReference type="InterPro" id="IPR053020">
    <property type="entry name" value="Smr_domain_protein"/>
</dbReference>
<evidence type="ECO:0000313" key="2">
    <source>
        <dbReference type="EMBL" id="GLC56885.1"/>
    </source>
</evidence>
<dbReference type="OrthoDB" id="3231855at2759"/>
<organism evidence="2 3">
    <name type="scientific">Pleodorina starrii</name>
    <dbReference type="NCBI Taxonomy" id="330485"/>
    <lineage>
        <taxon>Eukaryota</taxon>
        <taxon>Viridiplantae</taxon>
        <taxon>Chlorophyta</taxon>
        <taxon>core chlorophytes</taxon>
        <taxon>Chlorophyceae</taxon>
        <taxon>CS clade</taxon>
        <taxon>Chlamydomonadales</taxon>
        <taxon>Volvocaceae</taxon>
        <taxon>Pleodorina</taxon>
    </lineage>
</organism>
<dbReference type="SMART" id="SM01162">
    <property type="entry name" value="DUF1771"/>
    <property type="match status" value="1"/>
</dbReference>
<dbReference type="PROSITE" id="PS50828">
    <property type="entry name" value="SMR"/>
    <property type="match status" value="1"/>
</dbReference>
<sequence length="201" mass="21340">MGNSSSSTTNNSGSYDSIIADTTSPEYWRNLGDQLSRQRNQAFEDSKAAYAAGNHALAGRLSRQGKDCARQAEQAHERAAALFLQRNNPGVSLSPGGSGPPPGQIDLHGLRVKEAVATVERALSRGRAAGQARLVLVVGRGLHSAGGVAKLRPAIEQLVRRHNVRVTAGAPNAGCITVEFVSEAERGWVDWLAERTSCVIC</sequence>
<dbReference type="SUPFAM" id="SSF160443">
    <property type="entry name" value="SMR domain-like"/>
    <property type="match status" value="1"/>
</dbReference>
<name>A0A9W6BS33_9CHLO</name>
<dbReference type="PANTHER" id="PTHR47417">
    <property type="entry name" value="SMR DOMAIN-CONTAINING PROTEIN YPL199C"/>
    <property type="match status" value="1"/>
</dbReference>
<dbReference type="InterPro" id="IPR013899">
    <property type="entry name" value="DUF1771"/>
</dbReference>
<dbReference type="SMART" id="SM00463">
    <property type="entry name" value="SMR"/>
    <property type="match status" value="1"/>
</dbReference>
<gene>
    <name evidence="2" type="primary">PLEST003067</name>
    <name evidence="2" type="ORF">PLESTB_001159700</name>
</gene>
<dbReference type="Pfam" id="PF08590">
    <property type="entry name" value="DUF1771"/>
    <property type="match status" value="1"/>
</dbReference>
<dbReference type="EMBL" id="BRXU01000017">
    <property type="protein sequence ID" value="GLC56885.1"/>
    <property type="molecule type" value="Genomic_DNA"/>
</dbReference>
<evidence type="ECO:0000313" key="3">
    <source>
        <dbReference type="Proteomes" id="UP001165080"/>
    </source>
</evidence>
<comment type="caution">
    <text evidence="2">The sequence shown here is derived from an EMBL/GenBank/DDBJ whole genome shotgun (WGS) entry which is preliminary data.</text>
</comment>
<protein>
    <recommendedName>
        <fullName evidence="1">Smr domain-containing protein</fullName>
    </recommendedName>
</protein>
<dbReference type="Proteomes" id="UP001165080">
    <property type="component" value="Unassembled WGS sequence"/>
</dbReference>
<dbReference type="Gene3D" id="3.30.1370.110">
    <property type="match status" value="1"/>
</dbReference>
<dbReference type="PANTHER" id="PTHR47417:SF1">
    <property type="entry name" value="SMR DOMAIN-CONTAINING PROTEIN YPL199C"/>
    <property type="match status" value="1"/>
</dbReference>
<evidence type="ECO:0000259" key="1">
    <source>
        <dbReference type="PROSITE" id="PS50828"/>
    </source>
</evidence>
<proteinExistence type="predicted"/>
<keyword evidence="3" id="KW-1185">Reference proteome</keyword>
<dbReference type="InterPro" id="IPR036063">
    <property type="entry name" value="Smr_dom_sf"/>
</dbReference>
<dbReference type="InterPro" id="IPR002625">
    <property type="entry name" value="Smr_dom"/>
</dbReference>
<feature type="domain" description="Smr" evidence="1">
    <location>
        <begin position="105"/>
        <end position="181"/>
    </location>
</feature>
<dbReference type="AlphaFoldDB" id="A0A9W6BS33"/>
<dbReference type="Pfam" id="PF01713">
    <property type="entry name" value="Smr"/>
    <property type="match status" value="1"/>
</dbReference>
<reference evidence="2 3" key="1">
    <citation type="journal article" date="2023" name="Commun. Biol.">
        <title>Reorganization of the ancestral sex-determining regions during the evolution of trioecy in Pleodorina starrii.</title>
        <authorList>
            <person name="Takahashi K."/>
            <person name="Suzuki S."/>
            <person name="Kawai-Toyooka H."/>
            <person name="Yamamoto K."/>
            <person name="Hamaji T."/>
            <person name="Ootsuki R."/>
            <person name="Yamaguchi H."/>
            <person name="Kawachi M."/>
            <person name="Higashiyama T."/>
            <person name="Nozaki H."/>
        </authorList>
    </citation>
    <scope>NUCLEOTIDE SEQUENCE [LARGE SCALE GENOMIC DNA]</scope>
    <source>
        <strain evidence="2 3">NIES-4479</strain>
    </source>
</reference>
<accession>A0A9W6BS33</accession>